<organism evidence="2 3">
    <name type="scientific">Streptomyces longwoodensis</name>
    <dbReference type="NCBI Taxonomy" id="68231"/>
    <lineage>
        <taxon>Bacteria</taxon>
        <taxon>Bacillati</taxon>
        <taxon>Actinomycetota</taxon>
        <taxon>Actinomycetes</taxon>
        <taxon>Kitasatosporales</taxon>
        <taxon>Streptomycetaceae</taxon>
        <taxon>Streptomyces</taxon>
    </lineage>
</organism>
<comment type="caution">
    <text evidence="2">The sequence shown here is derived from an EMBL/GenBank/DDBJ whole genome shotgun (WGS) entry which is preliminary data.</text>
</comment>
<protein>
    <submittedName>
        <fullName evidence="2">Uncharacterized protein</fullName>
    </submittedName>
</protein>
<proteinExistence type="predicted"/>
<name>A0A101QNW5_9ACTN</name>
<dbReference type="RefSeq" id="WP_067241578.1">
    <property type="nucleotide sequence ID" value="NZ_KQ948566.1"/>
</dbReference>
<sequence length="72" mass="7656">MTNSDDEAQTSHAPGSQPSVHPGSDEPQTITAPTPPVAWSSGAPDQADLADEEDDSERPRTHEEPKAVPPRE</sequence>
<feature type="compositionally biased region" description="Polar residues" evidence="1">
    <location>
        <begin position="10"/>
        <end position="19"/>
    </location>
</feature>
<feature type="region of interest" description="Disordered" evidence="1">
    <location>
        <begin position="1"/>
        <end position="72"/>
    </location>
</feature>
<gene>
    <name evidence="2" type="ORF">AQJ30_34015</name>
</gene>
<dbReference type="AlphaFoldDB" id="A0A101QNW5"/>
<reference evidence="2 3" key="1">
    <citation type="submission" date="2015-10" db="EMBL/GenBank/DDBJ databases">
        <title>Draft genome sequence of Streptomyces longwoodensis DSM 41677, type strain for the species Streptomyces longwoodensis.</title>
        <authorList>
            <person name="Ruckert C."/>
            <person name="Winkler A."/>
            <person name="Kalinowski J."/>
            <person name="Kampfer P."/>
            <person name="Glaeser S."/>
        </authorList>
    </citation>
    <scope>NUCLEOTIDE SEQUENCE [LARGE SCALE GENOMIC DNA]</scope>
    <source>
        <strain evidence="2 3">DSM 41677</strain>
    </source>
</reference>
<dbReference type="EMBL" id="LMWS01000056">
    <property type="protein sequence ID" value="KUN33382.1"/>
    <property type="molecule type" value="Genomic_DNA"/>
</dbReference>
<dbReference type="GeneID" id="91429596"/>
<accession>A0A101QNW5</accession>
<evidence type="ECO:0000313" key="3">
    <source>
        <dbReference type="Proteomes" id="UP000053271"/>
    </source>
</evidence>
<feature type="compositionally biased region" description="Basic and acidic residues" evidence="1">
    <location>
        <begin position="57"/>
        <end position="72"/>
    </location>
</feature>
<evidence type="ECO:0000313" key="2">
    <source>
        <dbReference type="EMBL" id="KUN33382.1"/>
    </source>
</evidence>
<keyword evidence="3" id="KW-1185">Reference proteome</keyword>
<dbReference type="Proteomes" id="UP000053271">
    <property type="component" value="Unassembled WGS sequence"/>
</dbReference>
<evidence type="ECO:0000256" key="1">
    <source>
        <dbReference type="SAM" id="MobiDB-lite"/>
    </source>
</evidence>